<evidence type="ECO:0000313" key="3">
    <source>
        <dbReference type="Proteomes" id="UP000245207"/>
    </source>
</evidence>
<feature type="compositionally biased region" description="Basic and acidic residues" evidence="1">
    <location>
        <begin position="196"/>
        <end position="215"/>
    </location>
</feature>
<keyword evidence="3" id="KW-1185">Reference proteome</keyword>
<dbReference type="AlphaFoldDB" id="A0A2U1LU51"/>
<evidence type="ECO:0000313" key="2">
    <source>
        <dbReference type="EMBL" id="PWA52511.1"/>
    </source>
</evidence>
<dbReference type="OrthoDB" id="547043at2759"/>
<dbReference type="PANTHER" id="PTHR35476:SF2">
    <property type="entry name" value="MUCIN-LIKE PROTEIN"/>
    <property type="match status" value="1"/>
</dbReference>
<evidence type="ECO:0000256" key="1">
    <source>
        <dbReference type="SAM" id="MobiDB-lite"/>
    </source>
</evidence>
<protein>
    <submittedName>
        <fullName evidence="2">Mucin-related protein</fullName>
    </submittedName>
</protein>
<proteinExistence type="predicted"/>
<accession>A0A2U1LU51</accession>
<feature type="region of interest" description="Disordered" evidence="1">
    <location>
        <begin position="274"/>
        <end position="311"/>
    </location>
</feature>
<organism evidence="2 3">
    <name type="scientific">Artemisia annua</name>
    <name type="common">Sweet wormwood</name>
    <dbReference type="NCBI Taxonomy" id="35608"/>
    <lineage>
        <taxon>Eukaryota</taxon>
        <taxon>Viridiplantae</taxon>
        <taxon>Streptophyta</taxon>
        <taxon>Embryophyta</taxon>
        <taxon>Tracheophyta</taxon>
        <taxon>Spermatophyta</taxon>
        <taxon>Magnoliopsida</taxon>
        <taxon>eudicotyledons</taxon>
        <taxon>Gunneridae</taxon>
        <taxon>Pentapetalae</taxon>
        <taxon>asterids</taxon>
        <taxon>campanulids</taxon>
        <taxon>Asterales</taxon>
        <taxon>Asteraceae</taxon>
        <taxon>Asteroideae</taxon>
        <taxon>Anthemideae</taxon>
        <taxon>Artemisiinae</taxon>
        <taxon>Artemisia</taxon>
    </lineage>
</organism>
<comment type="caution">
    <text evidence="2">The sequence shown here is derived from an EMBL/GenBank/DDBJ whole genome shotgun (WGS) entry which is preliminary data.</text>
</comment>
<dbReference type="EMBL" id="PKPP01007765">
    <property type="protein sequence ID" value="PWA52511.1"/>
    <property type="molecule type" value="Genomic_DNA"/>
</dbReference>
<dbReference type="PANTHER" id="PTHR35476">
    <property type="entry name" value="MUCIN-LIKE PROTEIN"/>
    <property type="match status" value="1"/>
</dbReference>
<feature type="region of interest" description="Disordered" evidence="1">
    <location>
        <begin position="188"/>
        <end position="218"/>
    </location>
</feature>
<reference evidence="2 3" key="1">
    <citation type="journal article" date="2018" name="Mol. Plant">
        <title>The genome of Artemisia annua provides insight into the evolution of Asteraceae family and artemisinin biosynthesis.</title>
        <authorList>
            <person name="Shen Q."/>
            <person name="Zhang L."/>
            <person name="Liao Z."/>
            <person name="Wang S."/>
            <person name="Yan T."/>
            <person name="Shi P."/>
            <person name="Liu M."/>
            <person name="Fu X."/>
            <person name="Pan Q."/>
            <person name="Wang Y."/>
            <person name="Lv Z."/>
            <person name="Lu X."/>
            <person name="Zhang F."/>
            <person name="Jiang W."/>
            <person name="Ma Y."/>
            <person name="Chen M."/>
            <person name="Hao X."/>
            <person name="Li L."/>
            <person name="Tang Y."/>
            <person name="Lv G."/>
            <person name="Zhou Y."/>
            <person name="Sun X."/>
            <person name="Brodelius P.E."/>
            <person name="Rose J.K.C."/>
            <person name="Tang K."/>
        </authorList>
    </citation>
    <scope>NUCLEOTIDE SEQUENCE [LARGE SCALE GENOMIC DNA]</scope>
    <source>
        <strain evidence="3">cv. Huhao1</strain>
        <tissue evidence="2">Leaf</tissue>
    </source>
</reference>
<sequence length="311" mass="35599">MLLQRFAAAVNQTTTGSNFYSLIKSSSTTTTTRLQRLSTKATGGRDEWNDAWETAWLPEDLSAKNRAPWETDVNFSISDTPPKEEEVLDPDTKAFVEDMADNWEQRKKGGSKSKREQEEERLMKLKEDGKSLYRLENVKRDYRVMKQRVHAGLWVKEIEKMEEAKLGGSAADDLDRFLDTASEIFESGSSDLNNSKARDLKNKPDGWETTSKGEEDGNIWEMSQREEDILVQEYERRIAFSKFQIASFIKQHIFSRRRPIDGWKYMIEELGPNAKRGSKGSVSRLPSLADPATQPFTEDKIPIATTNTRGR</sequence>
<dbReference type="STRING" id="35608.A0A2U1LU51"/>
<gene>
    <name evidence="2" type="ORF">CTI12_AA455550</name>
</gene>
<name>A0A2U1LU51_ARTAN</name>
<dbReference type="InterPro" id="IPR052851">
    <property type="entry name" value="GCD1_mitochondrial"/>
</dbReference>
<dbReference type="Proteomes" id="UP000245207">
    <property type="component" value="Unassembled WGS sequence"/>
</dbReference>